<sequence length="135" mass="14255">ASVDPTFNLHGEVDDVMPAADGCELRVQVWHRRWFRRPKPLGQAVLPLRRLLETPGLAAEAPARAPGTAAASAPGPAPAAISSSANCAGSVRTGDADSLTSISAARMEGWMRLRGKGARGGEVQVRVQFLPYLQS</sequence>
<organism evidence="3 4">
    <name type="scientific">Volvox africanus</name>
    <dbReference type="NCBI Taxonomy" id="51714"/>
    <lineage>
        <taxon>Eukaryota</taxon>
        <taxon>Viridiplantae</taxon>
        <taxon>Chlorophyta</taxon>
        <taxon>core chlorophytes</taxon>
        <taxon>Chlorophyceae</taxon>
        <taxon>CS clade</taxon>
        <taxon>Chlamydomonadales</taxon>
        <taxon>Volvocaceae</taxon>
        <taxon>Volvox</taxon>
    </lineage>
</organism>
<evidence type="ECO:0000256" key="1">
    <source>
        <dbReference type="SAM" id="MobiDB-lite"/>
    </source>
</evidence>
<feature type="compositionally biased region" description="Low complexity" evidence="1">
    <location>
        <begin position="59"/>
        <end position="88"/>
    </location>
</feature>
<dbReference type="Gene3D" id="2.60.40.150">
    <property type="entry name" value="C2 domain"/>
    <property type="match status" value="1"/>
</dbReference>
<feature type="non-terminal residue" evidence="3">
    <location>
        <position position="135"/>
    </location>
</feature>
<dbReference type="InterPro" id="IPR035892">
    <property type="entry name" value="C2_domain_sf"/>
</dbReference>
<protein>
    <recommendedName>
        <fullName evidence="2">C2 domain-containing protein</fullName>
    </recommendedName>
</protein>
<dbReference type="Proteomes" id="UP000747399">
    <property type="component" value="Unassembled WGS sequence"/>
</dbReference>
<dbReference type="CDD" id="cd00030">
    <property type="entry name" value="C2"/>
    <property type="match status" value="1"/>
</dbReference>
<feature type="domain" description="C2" evidence="2">
    <location>
        <begin position="1"/>
        <end position="61"/>
    </location>
</feature>
<keyword evidence="4" id="KW-1185">Reference proteome</keyword>
<dbReference type="PROSITE" id="PS50004">
    <property type="entry name" value="C2"/>
    <property type="match status" value="1"/>
</dbReference>
<dbReference type="EMBL" id="BNCO01000044">
    <property type="protein sequence ID" value="GIL61265.1"/>
    <property type="molecule type" value="Genomic_DNA"/>
</dbReference>
<dbReference type="AlphaFoldDB" id="A0A8J4F5Q2"/>
<evidence type="ECO:0000313" key="3">
    <source>
        <dbReference type="EMBL" id="GIL61265.1"/>
    </source>
</evidence>
<reference evidence="3" key="1">
    <citation type="journal article" date="2021" name="Proc. Natl. Acad. Sci. U.S.A.">
        <title>Three genomes in the algal genus Volvox reveal the fate of a haploid sex-determining region after a transition to homothallism.</title>
        <authorList>
            <person name="Yamamoto K."/>
            <person name="Hamaji T."/>
            <person name="Kawai-Toyooka H."/>
            <person name="Matsuzaki R."/>
            <person name="Takahashi F."/>
            <person name="Nishimura Y."/>
            <person name="Kawachi M."/>
            <person name="Noguchi H."/>
            <person name="Minakuchi Y."/>
            <person name="Umen J.G."/>
            <person name="Toyoda A."/>
            <person name="Nozaki H."/>
        </authorList>
    </citation>
    <scope>NUCLEOTIDE SEQUENCE</scope>
    <source>
        <strain evidence="3">NIES-3780</strain>
    </source>
</reference>
<evidence type="ECO:0000259" key="2">
    <source>
        <dbReference type="PROSITE" id="PS50004"/>
    </source>
</evidence>
<name>A0A8J4F5Q2_9CHLO</name>
<evidence type="ECO:0000313" key="4">
    <source>
        <dbReference type="Proteomes" id="UP000747399"/>
    </source>
</evidence>
<feature type="region of interest" description="Disordered" evidence="1">
    <location>
        <begin position="59"/>
        <end position="98"/>
    </location>
</feature>
<dbReference type="SUPFAM" id="SSF49562">
    <property type="entry name" value="C2 domain (Calcium/lipid-binding domain, CaLB)"/>
    <property type="match status" value="1"/>
</dbReference>
<accession>A0A8J4F5Q2</accession>
<gene>
    <name evidence="3" type="ORF">Vafri_15663</name>
</gene>
<proteinExistence type="predicted"/>
<comment type="caution">
    <text evidence="3">The sequence shown here is derived from an EMBL/GenBank/DDBJ whole genome shotgun (WGS) entry which is preliminary data.</text>
</comment>
<dbReference type="InterPro" id="IPR000008">
    <property type="entry name" value="C2_dom"/>
</dbReference>